<evidence type="ECO:0000256" key="1">
    <source>
        <dbReference type="SAM" id="MobiDB-lite"/>
    </source>
</evidence>
<evidence type="ECO:0000313" key="2">
    <source>
        <dbReference type="EMBL" id="VDN36849.1"/>
    </source>
</evidence>
<dbReference type="OrthoDB" id="6266491at2759"/>
<dbReference type="AlphaFoldDB" id="A0A3P7R7B4"/>
<keyword evidence="3" id="KW-1185">Reference proteome</keyword>
<reference evidence="2 3" key="1">
    <citation type="submission" date="2018-11" db="EMBL/GenBank/DDBJ databases">
        <authorList>
            <consortium name="Pathogen Informatics"/>
        </authorList>
    </citation>
    <scope>NUCLEOTIDE SEQUENCE [LARGE SCALE GENOMIC DNA]</scope>
</reference>
<name>A0A3P7R7B4_DIBLA</name>
<organism evidence="2 3">
    <name type="scientific">Dibothriocephalus latus</name>
    <name type="common">Fish tapeworm</name>
    <name type="synonym">Diphyllobothrium latum</name>
    <dbReference type="NCBI Taxonomy" id="60516"/>
    <lineage>
        <taxon>Eukaryota</taxon>
        <taxon>Metazoa</taxon>
        <taxon>Spiralia</taxon>
        <taxon>Lophotrochozoa</taxon>
        <taxon>Platyhelminthes</taxon>
        <taxon>Cestoda</taxon>
        <taxon>Eucestoda</taxon>
        <taxon>Diphyllobothriidea</taxon>
        <taxon>Diphyllobothriidae</taxon>
        <taxon>Dibothriocephalus</taxon>
    </lineage>
</organism>
<proteinExistence type="predicted"/>
<evidence type="ECO:0000313" key="3">
    <source>
        <dbReference type="Proteomes" id="UP000281553"/>
    </source>
</evidence>
<dbReference type="EMBL" id="UYRU01089677">
    <property type="protein sequence ID" value="VDN36849.1"/>
    <property type="molecule type" value="Genomic_DNA"/>
</dbReference>
<accession>A0A3P7R7B4</accession>
<protein>
    <submittedName>
        <fullName evidence="2">Uncharacterized protein</fullName>
    </submittedName>
</protein>
<dbReference type="Proteomes" id="UP000281553">
    <property type="component" value="Unassembled WGS sequence"/>
</dbReference>
<feature type="region of interest" description="Disordered" evidence="1">
    <location>
        <begin position="32"/>
        <end position="52"/>
    </location>
</feature>
<sequence>MCDSSKRLLQLLPHQLEAFIAVPLLTSPAHRRGGNAISASRSDEDAATTRRTTPRILGVAAGGAAEQGLTGPSEVAFLARLLIALQLDFLSFLRTGTLSSLPYFFCGL</sequence>
<gene>
    <name evidence="2" type="ORF">DILT_LOCUS17153</name>
</gene>